<proteinExistence type="predicted"/>
<evidence type="ECO:0000256" key="2">
    <source>
        <dbReference type="SAM" id="MobiDB-lite"/>
    </source>
</evidence>
<protein>
    <submittedName>
        <fullName evidence="4">Uncharacterized protein</fullName>
    </submittedName>
</protein>
<dbReference type="Proteomes" id="UP000677228">
    <property type="component" value="Unassembled WGS sequence"/>
</dbReference>
<dbReference type="AlphaFoldDB" id="A0A8S2HBR4"/>
<organism evidence="4 5">
    <name type="scientific">Didymodactylos carnosus</name>
    <dbReference type="NCBI Taxonomy" id="1234261"/>
    <lineage>
        <taxon>Eukaryota</taxon>
        <taxon>Metazoa</taxon>
        <taxon>Spiralia</taxon>
        <taxon>Gnathifera</taxon>
        <taxon>Rotifera</taxon>
        <taxon>Eurotatoria</taxon>
        <taxon>Bdelloidea</taxon>
        <taxon>Philodinida</taxon>
        <taxon>Philodinidae</taxon>
        <taxon>Didymodactylos</taxon>
    </lineage>
</organism>
<comment type="caution">
    <text evidence="4">The sequence shown here is derived from an EMBL/GenBank/DDBJ whole genome shotgun (WGS) entry which is preliminary data.</text>
</comment>
<dbReference type="EMBL" id="CAJOBA010002024">
    <property type="protein sequence ID" value="CAF3626113.1"/>
    <property type="molecule type" value="Genomic_DNA"/>
</dbReference>
<gene>
    <name evidence="3" type="ORF">OVA965_LOCUS6651</name>
    <name evidence="4" type="ORF">TMI583_LOCUS6647</name>
</gene>
<name>A0A8S2HBR4_9BILA</name>
<evidence type="ECO:0000313" key="4">
    <source>
        <dbReference type="EMBL" id="CAF3626113.1"/>
    </source>
</evidence>
<feature type="compositionally biased region" description="Low complexity" evidence="2">
    <location>
        <begin position="7"/>
        <end position="22"/>
    </location>
</feature>
<accession>A0A8S2HBR4</accession>
<evidence type="ECO:0000313" key="3">
    <source>
        <dbReference type="EMBL" id="CAF0841152.1"/>
    </source>
</evidence>
<evidence type="ECO:0000313" key="5">
    <source>
        <dbReference type="Proteomes" id="UP000682733"/>
    </source>
</evidence>
<keyword evidence="1" id="KW-0175">Coiled coil</keyword>
<reference evidence="4" key="1">
    <citation type="submission" date="2021-02" db="EMBL/GenBank/DDBJ databases">
        <authorList>
            <person name="Nowell W R."/>
        </authorList>
    </citation>
    <scope>NUCLEOTIDE SEQUENCE</scope>
</reference>
<dbReference type="EMBL" id="CAJNOK010002024">
    <property type="protein sequence ID" value="CAF0841152.1"/>
    <property type="molecule type" value="Genomic_DNA"/>
</dbReference>
<sequence length="166" mass="18984">MCAAVMKQSSSSVLNSNKKSSFNSNQMTESWIVIDEQIESDYVLIDNEQQHEHEHFDLITQQESHTGEEIKEQQEKQIIELQQKIQDSQDVVVKEKRKISPTNILQQTSTATINGAGNSKKRKWKLLAQFSSQGIKNAAHHLDNYIVDSNQQLFDKRDLLKKLCGA</sequence>
<dbReference type="Proteomes" id="UP000682733">
    <property type="component" value="Unassembled WGS sequence"/>
</dbReference>
<evidence type="ECO:0000256" key="1">
    <source>
        <dbReference type="SAM" id="Coils"/>
    </source>
</evidence>
<feature type="coiled-coil region" evidence="1">
    <location>
        <begin position="71"/>
        <end position="98"/>
    </location>
</feature>
<feature type="region of interest" description="Disordered" evidence="2">
    <location>
        <begin position="1"/>
        <end position="22"/>
    </location>
</feature>